<dbReference type="InterPro" id="IPR024072">
    <property type="entry name" value="DHFR-like_dom_sf"/>
</dbReference>
<comment type="caution">
    <text evidence="1">The sequence shown here is derived from an EMBL/GenBank/DDBJ whole genome shotgun (WGS) entry which is preliminary data.</text>
</comment>
<organism evidence="1 2">
    <name type="scientific">Saccharopolyspora halophila</name>
    <dbReference type="NCBI Taxonomy" id="405551"/>
    <lineage>
        <taxon>Bacteria</taxon>
        <taxon>Bacillati</taxon>
        <taxon>Actinomycetota</taxon>
        <taxon>Actinomycetes</taxon>
        <taxon>Pseudonocardiales</taxon>
        <taxon>Pseudonocardiaceae</taxon>
        <taxon>Saccharopolyspora</taxon>
    </lineage>
</organism>
<dbReference type="EMBL" id="BAAARA010000003">
    <property type="protein sequence ID" value="GAA2338598.1"/>
    <property type="molecule type" value="Genomic_DNA"/>
</dbReference>
<proteinExistence type="predicted"/>
<dbReference type="RefSeq" id="WP_344127808.1">
    <property type="nucleotide sequence ID" value="NZ_BAAARA010000003.1"/>
</dbReference>
<sequence>MRALTYLVASTIDGRISGPANDAPDFFLQEGLHPVMAGSGIGLFDGGFSPERFRLTEVEPFGSGVVHLTYTRR</sequence>
<evidence type="ECO:0000313" key="1">
    <source>
        <dbReference type="EMBL" id="GAA2338598.1"/>
    </source>
</evidence>
<dbReference type="SUPFAM" id="SSF53597">
    <property type="entry name" value="Dihydrofolate reductase-like"/>
    <property type="match status" value="1"/>
</dbReference>
<dbReference type="Proteomes" id="UP001501218">
    <property type="component" value="Unassembled WGS sequence"/>
</dbReference>
<protein>
    <recommendedName>
        <fullName evidence="3">Bacterial bifunctional deaminase-reductase C-terminal domain-containing protein</fullName>
    </recommendedName>
</protein>
<dbReference type="Gene3D" id="3.40.430.10">
    <property type="entry name" value="Dihydrofolate Reductase, subunit A"/>
    <property type="match status" value="1"/>
</dbReference>
<accession>A0ABN3FVL5</accession>
<reference evidence="1 2" key="1">
    <citation type="journal article" date="2019" name="Int. J. Syst. Evol. Microbiol.">
        <title>The Global Catalogue of Microorganisms (GCM) 10K type strain sequencing project: providing services to taxonomists for standard genome sequencing and annotation.</title>
        <authorList>
            <consortium name="The Broad Institute Genomics Platform"/>
            <consortium name="The Broad Institute Genome Sequencing Center for Infectious Disease"/>
            <person name="Wu L."/>
            <person name="Ma J."/>
        </authorList>
    </citation>
    <scope>NUCLEOTIDE SEQUENCE [LARGE SCALE GENOMIC DNA]</scope>
    <source>
        <strain evidence="1 2">JCM 16221</strain>
    </source>
</reference>
<evidence type="ECO:0000313" key="2">
    <source>
        <dbReference type="Proteomes" id="UP001501218"/>
    </source>
</evidence>
<keyword evidence="2" id="KW-1185">Reference proteome</keyword>
<gene>
    <name evidence="1" type="ORF">GCM10009854_13620</name>
</gene>
<evidence type="ECO:0008006" key="3">
    <source>
        <dbReference type="Google" id="ProtNLM"/>
    </source>
</evidence>
<name>A0ABN3FVL5_9PSEU</name>